<dbReference type="FunFam" id="3.30.70.270:FF:000001">
    <property type="entry name" value="Diguanylate cyclase domain protein"/>
    <property type="match status" value="1"/>
</dbReference>
<dbReference type="PANTHER" id="PTHR45138:SF9">
    <property type="entry name" value="DIGUANYLATE CYCLASE DGCM-RELATED"/>
    <property type="match status" value="1"/>
</dbReference>
<dbReference type="SMART" id="SM00091">
    <property type="entry name" value="PAS"/>
    <property type="match status" value="1"/>
</dbReference>
<dbReference type="CDD" id="cd00130">
    <property type="entry name" value="PAS"/>
    <property type="match status" value="1"/>
</dbReference>
<dbReference type="Pfam" id="PF08447">
    <property type="entry name" value="PAS_3"/>
    <property type="match status" value="1"/>
</dbReference>
<dbReference type="InterPro" id="IPR043128">
    <property type="entry name" value="Rev_trsase/Diguanyl_cyclase"/>
</dbReference>
<reference evidence="4 5" key="1">
    <citation type="submission" date="2018-12" db="EMBL/GenBank/DDBJ databases">
        <authorList>
            <person name="Yu L."/>
        </authorList>
    </citation>
    <scope>NUCLEOTIDE SEQUENCE [LARGE SCALE GENOMIC DNA]</scope>
    <source>
        <strain evidence="4 5">S5H2222</strain>
    </source>
</reference>
<feature type="domain" description="PAS" evidence="2">
    <location>
        <begin position="130"/>
        <end position="200"/>
    </location>
</feature>
<proteinExistence type="predicted"/>
<dbReference type="CDD" id="cd01949">
    <property type="entry name" value="GGDEF"/>
    <property type="match status" value="1"/>
</dbReference>
<keyword evidence="5" id="KW-1185">Reference proteome</keyword>
<dbReference type="Gene3D" id="3.30.450.20">
    <property type="entry name" value="PAS domain"/>
    <property type="match status" value="2"/>
</dbReference>
<protein>
    <submittedName>
        <fullName evidence="4">Diguanylate cyclase</fullName>
    </submittedName>
</protein>
<dbReference type="Proteomes" id="UP000276349">
    <property type="component" value="Unassembled WGS sequence"/>
</dbReference>
<accession>A0A3S0JXQ0</accession>
<organism evidence="4 5">
    <name type="scientific">Lysinibacillus telephonicus</name>
    <dbReference type="NCBI Taxonomy" id="1714840"/>
    <lineage>
        <taxon>Bacteria</taxon>
        <taxon>Bacillati</taxon>
        <taxon>Bacillota</taxon>
        <taxon>Bacilli</taxon>
        <taxon>Bacillales</taxon>
        <taxon>Bacillaceae</taxon>
        <taxon>Lysinibacillus</taxon>
    </lineage>
</organism>
<feature type="coiled-coil region" evidence="1">
    <location>
        <begin position="240"/>
        <end position="274"/>
    </location>
</feature>
<dbReference type="GO" id="GO:0052621">
    <property type="term" value="F:diguanylate cyclase activity"/>
    <property type="evidence" value="ECO:0007669"/>
    <property type="project" value="TreeGrafter"/>
</dbReference>
<dbReference type="AlphaFoldDB" id="A0A3S0JXQ0"/>
<dbReference type="OrthoDB" id="9759607at2"/>
<dbReference type="PANTHER" id="PTHR45138">
    <property type="entry name" value="REGULATORY COMPONENTS OF SENSORY TRANSDUCTION SYSTEM"/>
    <property type="match status" value="1"/>
</dbReference>
<dbReference type="PROSITE" id="PS50112">
    <property type="entry name" value="PAS"/>
    <property type="match status" value="1"/>
</dbReference>
<dbReference type="InterPro" id="IPR000160">
    <property type="entry name" value="GGDEF_dom"/>
</dbReference>
<evidence type="ECO:0000256" key="1">
    <source>
        <dbReference type="SAM" id="Coils"/>
    </source>
</evidence>
<dbReference type="InterPro" id="IPR035965">
    <property type="entry name" value="PAS-like_dom_sf"/>
</dbReference>
<evidence type="ECO:0000259" key="2">
    <source>
        <dbReference type="PROSITE" id="PS50112"/>
    </source>
</evidence>
<dbReference type="InterPro" id="IPR000014">
    <property type="entry name" value="PAS"/>
</dbReference>
<evidence type="ECO:0000313" key="4">
    <source>
        <dbReference type="EMBL" id="RTQ93903.1"/>
    </source>
</evidence>
<dbReference type="SUPFAM" id="SSF55073">
    <property type="entry name" value="Nucleotide cyclase"/>
    <property type="match status" value="1"/>
</dbReference>
<gene>
    <name evidence="4" type="ORF">EKG35_07230</name>
</gene>
<dbReference type="NCBIfam" id="TIGR00229">
    <property type="entry name" value="sensory_box"/>
    <property type="match status" value="1"/>
</dbReference>
<dbReference type="PROSITE" id="PS50887">
    <property type="entry name" value="GGDEF"/>
    <property type="match status" value="1"/>
</dbReference>
<dbReference type="InterPro" id="IPR050469">
    <property type="entry name" value="Diguanylate_Cyclase"/>
</dbReference>
<comment type="caution">
    <text evidence="4">The sequence shown here is derived from an EMBL/GenBank/DDBJ whole genome shotgun (WGS) entry which is preliminary data.</text>
</comment>
<dbReference type="GO" id="GO:0043709">
    <property type="term" value="P:cell adhesion involved in single-species biofilm formation"/>
    <property type="evidence" value="ECO:0007669"/>
    <property type="project" value="TreeGrafter"/>
</dbReference>
<dbReference type="Pfam" id="PF00990">
    <property type="entry name" value="GGDEF"/>
    <property type="match status" value="1"/>
</dbReference>
<dbReference type="InterPro" id="IPR029787">
    <property type="entry name" value="Nucleotide_cyclase"/>
</dbReference>
<dbReference type="SUPFAM" id="SSF55785">
    <property type="entry name" value="PYP-like sensor domain (PAS domain)"/>
    <property type="match status" value="1"/>
</dbReference>
<name>A0A3S0JXQ0_9BACI</name>
<dbReference type="Gene3D" id="3.30.70.270">
    <property type="match status" value="1"/>
</dbReference>
<keyword evidence="1" id="KW-0175">Coiled coil</keyword>
<feature type="domain" description="GGDEF" evidence="3">
    <location>
        <begin position="302"/>
        <end position="429"/>
    </location>
</feature>
<dbReference type="GO" id="GO:1902201">
    <property type="term" value="P:negative regulation of bacterial-type flagellum-dependent cell motility"/>
    <property type="evidence" value="ECO:0007669"/>
    <property type="project" value="TreeGrafter"/>
</dbReference>
<dbReference type="SMART" id="SM00267">
    <property type="entry name" value="GGDEF"/>
    <property type="match status" value="1"/>
</dbReference>
<dbReference type="InterPro" id="IPR013655">
    <property type="entry name" value="PAS_fold_3"/>
</dbReference>
<evidence type="ECO:0000259" key="3">
    <source>
        <dbReference type="PROSITE" id="PS50887"/>
    </source>
</evidence>
<evidence type="ECO:0000313" key="5">
    <source>
        <dbReference type="Proteomes" id="UP000276349"/>
    </source>
</evidence>
<sequence length="429" mass="50285">MKGAFKLDSKYYEQFYKNSPTAYSCQKVIYDNDGVPMDLVFSDYNKAFENLMELQGAETLNKRFIDVFPNCLENINDWNKYILDAVINKKSIQFDIIPFSSQKWIRMMIFPLQRDTLGCIYSDVTKEYIQDNEIEGFLNVNIDMLSVVNSNGYFLRVNQAFERILGYKVEELEGSSFTKLVHEDDLSSTLNRIKDLQNQKHISTFINRVRRKDGVYRYLEWHSQLNGKYIYSSARDITERRTLEEQLFEKNKNLAQLTEELKEKNKILKTLALTDELTGLYNRHFLDQKIVDEMNQSDIDRQSLSMIIIDIDFFKQVNDTWGHPVGDEVLKQTAQILKKMLRHSDTLIRLGGEEFMIILPDTNLDKAINIAERVRKSIEQFKYPIAGQLTASLGVAQREMLESFNDWYIRADNALYKAKEMERNCVVKV</sequence>
<dbReference type="GO" id="GO:0005886">
    <property type="term" value="C:plasma membrane"/>
    <property type="evidence" value="ECO:0007669"/>
    <property type="project" value="TreeGrafter"/>
</dbReference>
<dbReference type="EMBL" id="RXNR01000015">
    <property type="protein sequence ID" value="RTQ93903.1"/>
    <property type="molecule type" value="Genomic_DNA"/>
</dbReference>
<dbReference type="NCBIfam" id="TIGR00254">
    <property type="entry name" value="GGDEF"/>
    <property type="match status" value="1"/>
</dbReference>